<dbReference type="Pfam" id="PF00097">
    <property type="entry name" value="zf-C3HC4"/>
    <property type="match status" value="1"/>
</dbReference>
<comment type="pathway">
    <text evidence="3 11">Protein modification; protein ubiquitination.</text>
</comment>
<evidence type="ECO:0000313" key="13">
    <source>
        <dbReference type="EMBL" id="KAJ9177027.1"/>
    </source>
</evidence>
<dbReference type="InterPro" id="IPR017907">
    <property type="entry name" value="Znf_RING_CS"/>
</dbReference>
<evidence type="ECO:0000256" key="2">
    <source>
        <dbReference type="ARBA" id="ARBA00004308"/>
    </source>
</evidence>
<dbReference type="InterPro" id="IPR001841">
    <property type="entry name" value="Znf_RING"/>
</dbReference>
<keyword evidence="11" id="KW-0812">Transmembrane</keyword>
<comment type="function">
    <text evidence="11">E3 ubiquitin-protein ligase.</text>
</comment>
<protein>
    <recommendedName>
        <fullName evidence="11">E3 ubiquitin-protein ligase RMA</fullName>
        <ecNumber evidence="11">2.3.2.27</ecNumber>
    </recommendedName>
    <alternativeName>
        <fullName evidence="11">Protein RING membrane-anchor</fullName>
    </alternativeName>
    <alternativeName>
        <fullName evidence="11">RING-type E3 ubiquitin transferase RMA</fullName>
    </alternativeName>
</protein>
<comment type="catalytic activity">
    <reaction evidence="1 11">
        <text>S-ubiquitinyl-[E2 ubiquitin-conjugating enzyme]-L-cysteine + [acceptor protein]-L-lysine = [E2 ubiquitin-conjugating enzyme]-L-cysteine + N(6)-ubiquitinyl-[acceptor protein]-L-lysine.</text>
        <dbReference type="EC" id="2.3.2.27"/>
    </reaction>
</comment>
<dbReference type="InterPro" id="IPR045103">
    <property type="entry name" value="RNF5/RNF185-like"/>
</dbReference>
<keyword evidence="4 11" id="KW-0808">Transferase</keyword>
<evidence type="ECO:0000256" key="7">
    <source>
        <dbReference type="ARBA" id="ARBA00022786"/>
    </source>
</evidence>
<accession>A0ABQ9MC47</accession>
<feature type="transmembrane region" description="Helical" evidence="11">
    <location>
        <begin position="247"/>
        <end position="264"/>
    </location>
</feature>
<keyword evidence="11" id="KW-1133">Transmembrane helix</keyword>
<evidence type="ECO:0000259" key="12">
    <source>
        <dbReference type="PROSITE" id="PS50089"/>
    </source>
</evidence>
<evidence type="ECO:0000256" key="9">
    <source>
        <dbReference type="ARBA" id="ARBA00023136"/>
    </source>
</evidence>
<comment type="domain">
    <text evidence="11">The RING-type zinc finger domain is responsible for E3 ligase activity.</text>
</comment>
<evidence type="ECO:0000256" key="5">
    <source>
        <dbReference type="ARBA" id="ARBA00022723"/>
    </source>
</evidence>
<evidence type="ECO:0000256" key="1">
    <source>
        <dbReference type="ARBA" id="ARBA00000900"/>
    </source>
</evidence>
<gene>
    <name evidence="13" type="ORF">P3X46_012282</name>
</gene>
<sequence length="266" mass="29756">MATEQYVESAIAENDYNMEDISPVEICKSSDTVVDSDESPCNGFDCNICLDSVQDPVVTLCGHLYCWPCIYKWLHFQGISAENDDLQIQQQCPVCKAEVSEDTLVPLFGRGQTTKPSKRKAPNLGIIIPKRPFGLACGFDSPRSSFASSTPRPSPSQQIHHRGYLHNQSQLYYSQPGTSYPAATSMLSPHVAAANMYDPMIGMFGEMIYAWVFGNSIANIYRYPNSYNLAGSTSPRMRRHILQADKSLSRICFFLFCCVFLCFLSF</sequence>
<evidence type="ECO:0000256" key="4">
    <source>
        <dbReference type="ARBA" id="ARBA00022679"/>
    </source>
</evidence>
<reference evidence="13" key="1">
    <citation type="journal article" date="2023" name="Plant Biotechnol. J.">
        <title>Chromosome-level wild Hevea brasiliensis genome provides new tools for genomic-assisted breeding and valuable loci to elevate rubber yield.</title>
        <authorList>
            <person name="Cheng H."/>
            <person name="Song X."/>
            <person name="Hu Y."/>
            <person name="Wu T."/>
            <person name="Yang Q."/>
            <person name="An Z."/>
            <person name="Feng S."/>
            <person name="Deng Z."/>
            <person name="Wu W."/>
            <person name="Zeng X."/>
            <person name="Tu M."/>
            <person name="Wang X."/>
            <person name="Huang H."/>
        </authorList>
    </citation>
    <scope>NUCLEOTIDE SEQUENCE</scope>
    <source>
        <strain evidence="13">MT/VB/25A 57/8</strain>
    </source>
</reference>
<keyword evidence="8 11" id="KW-0862">Zinc</keyword>
<name>A0ABQ9MC47_HEVBR</name>
<evidence type="ECO:0000256" key="6">
    <source>
        <dbReference type="ARBA" id="ARBA00022771"/>
    </source>
</evidence>
<evidence type="ECO:0000256" key="3">
    <source>
        <dbReference type="ARBA" id="ARBA00004906"/>
    </source>
</evidence>
<dbReference type="PROSITE" id="PS00518">
    <property type="entry name" value="ZF_RING_1"/>
    <property type="match status" value="1"/>
</dbReference>
<dbReference type="PROSITE" id="PS50089">
    <property type="entry name" value="ZF_RING_2"/>
    <property type="match status" value="1"/>
</dbReference>
<dbReference type="PANTHER" id="PTHR12313">
    <property type="entry name" value="E3 UBIQUITIN-PROTEIN LIGASE RNF5-RELATED"/>
    <property type="match status" value="1"/>
</dbReference>
<organism evidence="13 14">
    <name type="scientific">Hevea brasiliensis</name>
    <name type="common">Para rubber tree</name>
    <name type="synonym">Siphonia brasiliensis</name>
    <dbReference type="NCBI Taxonomy" id="3981"/>
    <lineage>
        <taxon>Eukaryota</taxon>
        <taxon>Viridiplantae</taxon>
        <taxon>Streptophyta</taxon>
        <taxon>Embryophyta</taxon>
        <taxon>Tracheophyta</taxon>
        <taxon>Spermatophyta</taxon>
        <taxon>Magnoliopsida</taxon>
        <taxon>eudicotyledons</taxon>
        <taxon>Gunneridae</taxon>
        <taxon>Pentapetalae</taxon>
        <taxon>rosids</taxon>
        <taxon>fabids</taxon>
        <taxon>Malpighiales</taxon>
        <taxon>Euphorbiaceae</taxon>
        <taxon>Crotonoideae</taxon>
        <taxon>Micrandreae</taxon>
        <taxon>Hevea</taxon>
    </lineage>
</organism>
<evidence type="ECO:0000256" key="10">
    <source>
        <dbReference type="PROSITE-ProRule" id="PRU00175"/>
    </source>
</evidence>
<keyword evidence="11" id="KW-0256">Endoplasmic reticulum</keyword>
<keyword evidence="14" id="KW-1185">Reference proteome</keyword>
<dbReference type="EMBL" id="JARPOI010000007">
    <property type="protein sequence ID" value="KAJ9177027.1"/>
    <property type="molecule type" value="Genomic_DNA"/>
</dbReference>
<evidence type="ECO:0000256" key="11">
    <source>
        <dbReference type="RuleBase" id="RU369090"/>
    </source>
</evidence>
<dbReference type="InterPro" id="IPR013083">
    <property type="entry name" value="Znf_RING/FYVE/PHD"/>
</dbReference>
<keyword evidence="9 11" id="KW-0472">Membrane</keyword>
<keyword evidence="7 11" id="KW-0833">Ubl conjugation pathway</keyword>
<keyword evidence="5 11" id="KW-0479">Metal-binding</keyword>
<dbReference type="InterPro" id="IPR018957">
    <property type="entry name" value="Znf_C3HC4_RING-type"/>
</dbReference>
<keyword evidence="6 10" id="KW-0863">Zinc-finger</keyword>
<dbReference type="Gene3D" id="3.30.40.10">
    <property type="entry name" value="Zinc/RING finger domain, C3HC4 (zinc finger)"/>
    <property type="match status" value="1"/>
</dbReference>
<evidence type="ECO:0000313" key="14">
    <source>
        <dbReference type="Proteomes" id="UP001174677"/>
    </source>
</evidence>
<dbReference type="SMART" id="SM00184">
    <property type="entry name" value="RING"/>
    <property type="match status" value="1"/>
</dbReference>
<dbReference type="Proteomes" id="UP001174677">
    <property type="component" value="Chromosome 7"/>
</dbReference>
<comment type="caution">
    <text evidence="13">The sequence shown here is derived from an EMBL/GenBank/DDBJ whole genome shotgun (WGS) entry which is preliminary data.</text>
</comment>
<dbReference type="EC" id="2.3.2.27" evidence="11"/>
<proteinExistence type="predicted"/>
<feature type="domain" description="RING-type" evidence="12">
    <location>
        <begin position="46"/>
        <end position="96"/>
    </location>
</feature>
<comment type="subcellular location">
    <subcellularLocation>
        <location evidence="2">Endomembrane system</location>
    </subcellularLocation>
    <subcellularLocation>
        <location evidence="11">Endoplasmic reticulum membrane</location>
        <topology evidence="11">Single-pass type IV membrane protein</topology>
    </subcellularLocation>
</comment>
<evidence type="ECO:0000256" key="8">
    <source>
        <dbReference type="ARBA" id="ARBA00022833"/>
    </source>
</evidence>
<dbReference type="SUPFAM" id="SSF57850">
    <property type="entry name" value="RING/U-box"/>
    <property type="match status" value="1"/>
</dbReference>